<evidence type="ECO:0000259" key="11">
    <source>
        <dbReference type="Pfam" id="PF01494"/>
    </source>
</evidence>
<keyword evidence="10" id="KW-1133">Transmembrane helix</keyword>
<dbReference type="Gene3D" id="3.50.50.60">
    <property type="entry name" value="FAD/NAD(P)-binding domain"/>
    <property type="match status" value="1"/>
</dbReference>
<keyword evidence="3 9" id="KW-0662">Pyridine nucleotide biosynthesis</keyword>
<keyword evidence="10" id="KW-0812">Transmembrane</keyword>
<organism evidence="12 13">
    <name type="scientific">Nonomuraea cavernae</name>
    <dbReference type="NCBI Taxonomy" id="2045107"/>
    <lineage>
        <taxon>Bacteria</taxon>
        <taxon>Bacillati</taxon>
        <taxon>Actinomycetota</taxon>
        <taxon>Actinomycetes</taxon>
        <taxon>Streptosporangiales</taxon>
        <taxon>Streptosporangiaceae</taxon>
        <taxon>Nonomuraea</taxon>
    </lineage>
</organism>
<dbReference type="SUPFAM" id="SSF51905">
    <property type="entry name" value="FAD/NAD(P)-binding domain"/>
    <property type="match status" value="1"/>
</dbReference>
<evidence type="ECO:0000256" key="4">
    <source>
        <dbReference type="ARBA" id="ARBA00022827"/>
    </source>
</evidence>
<evidence type="ECO:0000256" key="9">
    <source>
        <dbReference type="HAMAP-Rule" id="MF_01971"/>
    </source>
</evidence>
<comment type="cofactor">
    <cofactor evidence="1 9">
        <name>FAD</name>
        <dbReference type="ChEBI" id="CHEBI:57692"/>
    </cofactor>
</comment>
<sequence length="479" mass="52792">MDAEVRWATGRADLPGRPRLSTWRWYGEPRAWLDIVAASPYEEVMEVTIVGAGLVGCLLACFLARRGHRVILYERRDDPRERGADRGRSINLAVSARGIDALRRLGLDREVLGEAIAMPGRMMHAPDGTLTFQPYSADRGHAIHSIGRADLNRRLLDAATALPGVEVRFGHRLTGLDPRTGDLEFDSGATTVRARVVIGADGARSAVRATLQALPGTDFSQEYLDYGYKELSIPARDGAFAMEPGALHIWPRGRSMMIALPNPDRSFTCTLFWPHDQLAALDDPRRISAHFAEHYADACDLMPDLVPAYQANPVGHLVTVRCSPWHVTTAAMTVGLVGDAAHAIVPFYGQGANCGFQDCVELDRCLDETGDDFPRALELFERRKADTDVIARLALDNFVEMRDKVGSRLFLAGKRAEHALERLLPGRYVSQYELVSFTTTPYAEIERRVARRRRLVAAAGAAVLAMGVTAGLARAARRR</sequence>
<feature type="domain" description="FAD-binding" evidence="11">
    <location>
        <begin position="45"/>
        <end position="366"/>
    </location>
</feature>
<dbReference type="InterPro" id="IPR002938">
    <property type="entry name" value="FAD-bd"/>
</dbReference>
<comment type="caution">
    <text evidence="12">The sequence shown here is derived from an EMBL/GenBank/DDBJ whole genome shotgun (WGS) entry which is preliminary data.</text>
</comment>
<evidence type="ECO:0000256" key="6">
    <source>
        <dbReference type="ARBA" id="ARBA00023002"/>
    </source>
</evidence>
<dbReference type="RefSeq" id="WP_225264191.1">
    <property type="nucleotide sequence ID" value="NZ_BMNH01000029.1"/>
</dbReference>
<dbReference type="InterPro" id="IPR036188">
    <property type="entry name" value="FAD/NAD-bd_sf"/>
</dbReference>
<evidence type="ECO:0000256" key="1">
    <source>
        <dbReference type="ARBA" id="ARBA00001974"/>
    </source>
</evidence>
<proteinExistence type="inferred from homology"/>
<keyword evidence="5 9" id="KW-0521">NADP</keyword>
<evidence type="ECO:0000256" key="3">
    <source>
        <dbReference type="ARBA" id="ARBA00022642"/>
    </source>
</evidence>
<dbReference type="Proteomes" id="UP000646523">
    <property type="component" value="Unassembled WGS sequence"/>
</dbReference>
<keyword evidence="13" id="KW-1185">Reference proteome</keyword>
<dbReference type="GO" id="GO:0070189">
    <property type="term" value="P:kynurenine metabolic process"/>
    <property type="evidence" value="ECO:0007669"/>
    <property type="project" value="TreeGrafter"/>
</dbReference>
<evidence type="ECO:0000256" key="8">
    <source>
        <dbReference type="ARBA" id="ARBA00047818"/>
    </source>
</evidence>
<evidence type="ECO:0000256" key="2">
    <source>
        <dbReference type="ARBA" id="ARBA00022630"/>
    </source>
</evidence>
<dbReference type="GO" id="GO:0071949">
    <property type="term" value="F:FAD binding"/>
    <property type="evidence" value="ECO:0007669"/>
    <property type="project" value="InterPro"/>
</dbReference>
<keyword evidence="2 9" id="KW-0285">Flavoprotein</keyword>
<evidence type="ECO:0000313" key="12">
    <source>
        <dbReference type="EMBL" id="GGO79743.1"/>
    </source>
</evidence>
<keyword evidence="10" id="KW-0472">Membrane</keyword>
<evidence type="ECO:0000256" key="5">
    <source>
        <dbReference type="ARBA" id="ARBA00022857"/>
    </source>
</evidence>
<name>A0A917ZAL3_9ACTN</name>
<dbReference type="GO" id="GO:0019805">
    <property type="term" value="P:quinolinate biosynthetic process"/>
    <property type="evidence" value="ECO:0007669"/>
    <property type="project" value="UniProtKB-UniRule"/>
</dbReference>
<gene>
    <name evidence="9 12" type="primary">kmo</name>
    <name evidence="12" type="ORF">GCM10012289_64780</name>
</gene>
<comment type="catalytic activity">
    <reaction evidence="8 9">
        <text>L-kynurenine + NADPH + O2 + H(+) = 3-hydroxy-L-kynurenine + NADP(+) + H2O</text>
        <dbReference type="Rhea" id="RHEA:20545"/>
        <dbReference type="ChEBI" id="CHEBI:15377"/>
        <dbReference type="ChEBI" id="CHEBI:15378"/>
        <dbReference type="ChEBI" id="CHEBI:15379"/>
        <dbReference type="ChEBI" id="CHEBI:57783"/>
        <dbReference type="ChEBI" id="CHEBI:57959"/>
        <dbReference type="ChEBI" id="CHEBI:58125"/>
        <dbReference type="ChEBI" id="CHEBI:58349"/>
        <dbReference type="EC" id="1.14.13.9"/>
    </reaction>
</comment>
<keyword evidence="7 9" id="KW-0503">Monooxygenase</keyword>
<dbReference type="PANTHER" id="PTHR46028:SF2">
    <property type="entry name" value="KYNURENINE 3-MONOOXYGENASE"/>
    <property type="match status" value="1"/>
</dbReference>
<dbReference type="HAMAP" id="MF_01971">
    <property type="entry name" value="Kynurenine_monooxygenase"/>
    <property type="match status" value="1"/>
</dbReference>
<accession>A0A917ZAL3</accession>
<dbReference type="GO" id="GO:0043420">
    <property type="term" value="P:anthranilate metabolic process"/>
    <property type="evidence" value="ECO:0007669"/>
    <property type="project" value="UniProtKB-UniRule"/>
</dbReference>
<dbReference type="PRINTS" id="PR00420">
    <property type="entry name" value="RNGMNOXGNASE"/>
</dbReference>
<dbReference type="EMBL" id="BMNH01000029">
    <property type="protein sequence ID" value="GGO79743.1"/>
    <property type="molecule type" value="Genomic_DNA"/>
</dbReference>
<keyword evidence="6 9" id="KW-0560">Oxidoreductase</keyword>
<dbReference type="FunFam" id="3.50.50.60:FF:000185">
    <property type="entry name" value="Kynurenine 3-monooxygenase"/>
    <property type="match status" value="1"/>
</dbReference>
<feature type="transmembrane region" description="Helical" evidence="10">
    <location>
        <begin position="455"/>
        <end position="476"/>
    </location>
</feature>
<reference evidence="12" key="1">
    <citation type="journal article" date="2014" name="Int. J. Syst. Evol. Microbiol.">
        <title>Complete genome sequence of Corynebacterium casei LMG S-19264T (=DSM 44701T), isolated from a smear-ripened cheese.</title>
        <authorList>
            <consortium name="US DOE Joint Genome Institute (JGI-PGF)"/>
            <person name="Walter F."/>
            <person name="Albersmeier A."/>
            <person name="Kalinowski J."/>
            <person name="Ruckert C."/>
        </authorList>
    </citation>
    <scope>NUCLEOTIDE SEQUENCE</scope>
    <source>
        <strain evidence="12">CGMCC 4.7368</strain>
    </source>
</reference>
<dbReference type="EC" id="1.14.13.9" evidence="9"/>
<dbReference type="Pfam" id="PF01494">
    <property type="entry name" value="FAD_binding_3"/>
    <property type="match status" value="1"/>
</dbReference>
<keyword evidence="4 9" id="KW-0274">FAD</keyword>
<feature type="transmembrane region" description="Helical" evidence="10">
    <location>
        <begin position="47"/>
        <end position="65"/>
    </location>
</feature>
<comment type="function">
    <text evidence="9">Catalyzes the hydroxylation of L-kynurenine (L-Kyn) to form 3-hydroxy-L-kynurenine (L-3OHKyn). Required for synthesis of quinolinic acid.</text>
</comment>
<dbReference type="PANTHER" id="PTHR46028">
    <property type="entry name" value="KYNURENINE 3-MONOOXYGENASE"/>
    <property type="match status" value="1"/>
</dbReference>
<dbReference type="GO" id="GO:0006569">
    <property type="term" value="P:L-tryptophan catabolic process"/>
    <property type="evidence" value="ECO:0007669"/>
    <property type="project" value="UniProtKB-UniRule"/>
</dbReference>
<comment type="pathway">
    <text evidence="9">Cofactor biosynthesis; NAD(+) biosynthesis; quinolinate from L-kynurenine: step 1/3.</text>
</comment>
<comment type="similarity">
    <text evidence="9">Belongs to the aromatic-ring hydroxylase family. KMO subfamily.</text>
</comment>
<reference evidence="12" key="2">
    <citation type="submission" date="2020-09" db="EMBL/GenBank/DDBJ databases">
        <authorList>
            <person name="Sun Q."/>
            <person name="Zhou Y."/>
        </authorList>
    </citation>
    <scope>NUCLEOTIDE SEQUENCE</scope>
    <source>
        <strain evidence="12">CGMCC 4.7368</strain>
    </source>
</reference>
<evidence type="ECO:0000256" key="7">
    <source>
        <dbReference type="ARBA" id="ARBA00023033"/>
    </source>
</evidence>
<protein>
    <recommendedName>
        <fullName evidence="9">Kynurenine 3-monooxygenase</fullName>
        <ecNumber evidence="9">1.14.13.9</ecNumber>
    </recommendedName>
    <alternativeName>
        <fullName evidence="9">Kynurenine 3-hydroxylase</fullName>
    </alternativeName>
</protein>
<dbReference type="InterPro" id="IPR027545">
    <property type="entry name" value="Kynurenine_monooxygenase"/>
</dbReference>
<dbReference type="AlphaFoldDB" id="A0A917ZAL3"/>
<dbReference type="GO" id="GO:0019363">
    <property type="term" value="P:pyridine nucleotide biosynthetic process"/>
    <property type="evidence" value="ECO:0007669"/>
    <property type="project" value="UniProtKB-KW"/>
</dbReference>
<evidence type="ECO:0000313" key="13">
    <source>
        <dbReference type="Proteomes" id="UP000646523"/>
    </source>
</evidence>
<evidence type="ECO:0000256" key="10">
    <source>
        <dbReference type="SAM" id="Phobius"/>
    </source>
</evidence>
<dbReference type="GO" id="GO:0004502">
    <property type="term" value="F:kynurenine 3-monooxygenase activity"/>
    <property type="evidence" value="ECO:0007669"/>
    <property type="project" value="UniProtKB-UniRule"/>
</dbReference>